<organism evidence="1 2">
    <name type="scientific">Planctopirus hydrillae</name>
    <dbReference type="NCBI Taxonomy" id="1841610"/>
    <lineage>
        <taxon>Bacteria</taxon>
        <taxon>Pseudomonadati</taxon>
        <taxon>Planctomycetota</taxon>
        <taxon>Planctomycetia</taxon>
        <taxon>Planctomycetales</taxon>
        <taxon>Planctomycetaceae</taxon>
        <taxon>Planctopirus</taxon>
    </lineage>
</organism>
<accession>A0A1C3EQH6</accession>
<keyword evidence="2" id="KW-1185">Reference proteome</keyword>
<sequence length="169" mass="18333">MLMPPSLKFAGAVSCLILAFGAGVSWQKAMVPQIAAQDEQFQAPSEDTVKKIVVAYDSLRAAMEGLKQEQRYVPATKSLNPYGVIVGGLDVVSDLESGRGVDPYTFAALYSGDATDEIATHLTKDEEGRLMYKNRVIRMYPISRFKKLEGQRISLTSGKAAATEAAPEN</sequence>
<evidence type="ECO:0000313" key="1">
    <source>
        <dbReference type="EMBL" id="ODA35508.1"/>
    </source>
</evidence>
<dbReference type="Proteomes" id="UP000094828">
    <property type="component" value="Unassembled WGS sequence"/>
</dbReference>
<comment type="caution">
    <text evidence="1">The sequence shown here is derived from an EMBL/GenBank/DDBJ whole genome shotgun (WGS) entry which is preliminary data.</text>
</comment>
<evidence type="ECO:0000313" key="2">
    <source>
        <dbReference type="Proteomes" id="UP000094828"/>
    </source>
</evidence>
<dbReference type="AlphaFoldDB" id="A0A1C3EQH6"/>
<name>A0A1C3EQH6_9PLAN</name>
<dbReference type="EMBL" id="LYDR01000033">
    <property type="protein sequence ID" value="ODA35508.1"/>
    <property type="molecule type" value="Genomic_DNA"/>
</dbReference>
<gene>
    <name evidence="1" type="ORF">A6X21_17030</name>
</gene>
<proteinExistence type="predicted"/>
<protein>
    <submittedName>
        <fullName evidence="1">Uncharacterized protein</fullName>
    </submittedName>
</protein>
<reference evidence="1 2" key="1">
    <citation type="submission" date="2016-05" db="EMBL/GenBank/DDBJ databases">
        <title>Genomic and physiological characterization of Planctopirus sp. isolated from fresh water lake.</title>
        <authorList>
            <person name="Subhash Y."/>
            <person name="Ramana C."/>
        </authorList>
    </citation>
    <scope>NUCLEOTIDE SEQUENCE [LARGE SCALE GENOMIC DNA]</scope>
    <source>
        <strain evidence="1 2">JC280</strain>
    </source>
</reference>